<evidence type="ECO:0000256" key="3">
    <source>
        <dbReference type="ARBA" id="ARBA00022471"/>
    </source>
</evidence>
<dbReference type="InterPro" id="IPR010264">
    <property type="entry name" value="Self-incomp_S1"/>
</dbReference>
<dbReference type="GO" id="GO:0005576">
    <property type="term" value="C:extracellular region"/>
    <property type="evidence" value="ECO:0007669"/>
    <property type="project" value="UniProtKB-SubCell"/>
</dbReference>
<dbReference type="AlphaFoldDB" id="A0AAN8YVE9"/>
<dbReference type="GO" id="GO:0060320">
    <property type="term" value="P:rejection of self pollen"/>
    <property type="evidence" value="ECO:0007669"/>
    <property type="project" value="UniProtKB-KW"/>
</dbReference>
<organism evidence="7 8">
    <name type="scientific">Dillenia turbinata</name>
    <dbReference type="NCBI Taxonomy" id="194707"/>
    <lineage>
        <taxon>Eukaryota</taxon>
        <taxon>Viridiplantae</taxon>
        <taxon>Streptophyta</taxon>
        <taxon>Embryophyta</taxon>
        <taxon>Tracheophyta</taxon>
        <taxon>Spermatophyta</taxon>
        <taxon>Magnoliopsida</taxon>
        <taxon>eudicotyledons</taxon>
        <taxon>Gunneridae</taxon>
        <taxon>Pentapetalae</taxon>
        <taxon>Dilleniales</taxon>
        <taxon>Dilleniaceae</taxon>
        <taxon>Dillenia</taxon>
    </lineage>
</organism>
<evidence type="ECO:0000256" key="5">
    <source>
        <dbReference type="ARBA" id="ARBA00022729"/>
    </source>
</evidence>
<keyword evidence="3 6" id="KW-0713">Self-incompatibility</keyword>
<comment type="similarity">
    <text evidence="2 6">Belongs to the plant self-incompatibility (S1) protein family.</text>
</comment>
<comment type="caution">
    <text evidence="7">The sequence shown here is derived from an EMBL/GenBank/DDBJ whole genome shotgun (WGS) entry which is preliminary data.</text>
</comment>
<dbReference type="Proteomes" id="UP001370490">
    <property type="component" value="Unassembled WGS sequence"/>
</dbReference>
<dbReference type="Pfam" id="PF05938">
    <property type="entry name" value="Self-incomp_S1"/>
    <property type="match status" value="2"/>
</dbReference>
<proteinExistence type="inferred from homology"/>
<keyword evidence="5" id="KW-0732">Signal</keyword>
<evidence type="ECO:0000256" key="4">
    <source>
        <dbReference type="ARBA" id="ARBA00022525"/>
    </source>
</evidence>
<comment type="subcellular location">
    <subcellularLocation>
        <location evidence="1 6">Secreted</location>
    </subcellularLocation>
</comment>
<dbReference type="PANTHER" id="PTHR31232:SF18">
    <property type="entry name" value="S-PROTEIN HOMOLOG"/>
    <property type="match status" value="1"/>
</dbReference>
<evidence type="ECO:0000313" key="8">
    <source>
        <dbReference type="Proteomes" id="UP001370490"/>
    </source>
</evidence>
<name>A0AAN8YVE9_9MAGN</name>
<accession>A0AAN8YVE9</accession>
<gene>
    <name evidence="7" type="ORF">RJ641_021543</name>
</gene>
<keyword evidence="4 6" id="KW-0964">Secreted</keyword>
<evidence type="ECO:0000256" key="2">
    <source>
        <dbReference type="ARBA" id="ARBA00005581"/>
    </source>
</evidence>
<evidence type="ECO:0000313" key="7">
    <source>
        <dbReference type="EMBL" id="KAK6914222.1"/>
    </source>
</evidence>
<evidence type="ECO:0000256" key="1">
    <source>
        <dbReference type="ARBA" id="ARBA00004613"/>
    </source>
</evidence>
<sequence>MGPLGVELNVHCRSDHKDLGPQIILSGNLFTWTAPVVVRESNTWWCDMTWASAHGGHFDMFVVKRDAQRCSEERCIWEARRDGLYFAYDDQYVFQSPCEDLGPQIIPSGNLLTWKAPIVARKSTTRWCDMTWGCTHGGHFDMFVVKRDAQRCRNEVCVWEARRDGLYFADKDQYVFQFPWLY</sequence>
<dbReference type="PANTHER" id="PTHR31232">
    <property type="match status" value="1"/>
</dbReference>
<dbReference type="EMBL" id="JBAMMX010000026">
    <property type="protein sequence ID" value="KAK6914222.1"/>
    <property type="molecule type" value="Genomic_DNA"/>
</dbReference>
<reference evidence="7 8" key="1">
    <citation type="submission" date="2023-12" db="EMBL/GenBank/DDBJ databases">
        <title>A high-quality genome assembly for Dillenia turbinata (Dilleniales).</title>
        <authorList>
            <person name="Chanderbali A."/>
        </authorList>
    </citation>
    <scope>NUCLEOTIDE SEQUENCE [LARGE SCALE GENOMIC DNA]</scope>
    <source>
        <strain evidence="7">LSX21</strain>
        <tissue evidence="7">Leaf</tissue>
    </source>
</reference>
<keyword evidence="8" id="KW-1185">Reference proteome</keyword>
<protein>
    <recommendedName>
        <fullName evidence="6">S-protein homolog</fullName>
    </recommendedName>
</protein>
<evidence type="ECO:0000256" key="6">
    <source>
        <dbReference type="RuleBase" id="RU367044"/>
    </source>
</evidence>